<dbReference type="Gene3D" id="1.10.150.130">
    <property type="match status" value="1"/>
</dbReference>
<reference evidence="3 4" key="1">
    <citation type="submission" date="2022-01" db="EMBL/GenBank/DDBJ databases">
        <title>A high-quality chromosome-level genome assembly of rohu carp, Labeo rohita.</title>
        <authorList>
            <person name="Arick M.A. II"/>
            <person name="Hsu C.-Y."/>
            <person name="Magbanua Z."/>
            <person name="Pechanova O."/>
            <person name="Grover C."/>
            <person name="Miller E."/>
            <person name="Thrash A."/>
            <person name="Ezzel L."/>
            <person name="Alam S."/>
            <person name="Benzie J."/>
            <person name="Hamilton M."/>
            <person name="Karsi A."/>
            <person name="Lawrence M.L."/>
            <person name="Peterson D.G."/>
        </authorList>
    </citation>
    <scope>NUCLEOTIDE SEQUENCE [LARGE SCALE GENOMIC DNA]</scope>
    <source>
        <strain evidence="4">BAU-BD-2019</strain>
        <tissue evidence="3">Blood</tissue>
    </source>
</reference>
<evidence type="ECO:0000256" key="1">
    <source>
        <dbReference type="ARBA" id="ARBA00023125"/>
    </source>
</evidence>
<dbReference type="EMBL" id="JACTAM010000075">
    <property type="protein sequence ID" value="KAI2647911.1"/>
    <property type="molecule type" value="Genomic_DNA"/>
</dbReference>
<comment type="caution">
    <text evidence="3">The sequence shown here is derived from an EMBL/GenBank/DDBJ whole genome shotgun (WGS) entry which is preliminary data.</text>
</comment>
<sequence length="580" mass="63782">MPTCLRHVEETLVLVSGPGAGSSLSGHQLTWHINCLEMLAVFLALKHFLPDLRDRHVLVRTDNTAVVSYINHQGGLRSRPLYKLAHQILVWSQGKLLSLRAVYVPGHLNFGADILSRQGPRPGEWMLHPEVVKQIWSVFGPAQVDLFATRENTQCPLWYSVVHPAPLGLDAIVQMWPRRCLYAFPPIALLPGVLETVRRDGVSLLLVAPQGVPFFTPAGAVEALDVASEGAHLLASGLSTEVVGTILQSRAPSTRKLYALKWKLFTSWCGRHQQDPVNRPVDSVLEFLQDWLSAGLSHSTLKVYVVAIAAYNAPLGGLSVEALCRPPFEPVEEISDRFLSIKTVLLLALSSQKRVGDLQALSVAPSFLEFAPRISKSFLYPRPGYVPKVRSSTPRPVVLQAFCPPPFRDPDQQKLNCMCLVRALDTYVHRAARWRKSDQLFVCYGPPKKGLPASKQTLSRWIVDAICSAYESSDLPPPLGVRAHSTRSMAASKAFLAGVPMQDICNAAGWSTPLTFHFLGRDWGLAAWASRSHSVSTWLEFLKGNVSGYVCNPGFLKGTKRRVSWQSSCVPASAASLLGS</sequence>
<accession>A0ABQ8LCG6</accession>
<dbReference type="PANTHER" id="PTHR35617:SF3">
    <property type="entry name" value="CORE-BINDING (CB) DOMAIN-CONTAINING PROTEIN"/>
    <property type="match status" value="1"/>
</dbReference>
<evidence type="ECO:0000313" key="4">
    <source>
        <dbReference type="Proteomes" id="UP000830375"/>
    </source>
</evidence>
<dbReference type="InterPro" id="IPR012337">
    <property type="entry name" value="RNaseH-like_sf"/>
</dbReference>
<name>A0ABQ8LCG6_LABRO</name>
<dbReference type="InterPro" id="IPR010998">
    <property type="entry name" value="Integrase_recombinase_N"/>
</dbReference>
<gene>
    <name evidence="3" type="ORF">H4Q32_030812</name>
</gene>
<dbReference type="Gene3D" id="1.10.443.10">
    <property type="entry name" value="Intergrase catalytic core"/>
    <property type="match status" value="1"/>
</dbReference>
<proteinExistence type="predicted"/>
<protein>
    <submittedName>
        <fullName evidence="3">ORF V: Enzymatic polyprotein</fullName>
    </submittedName>
</protein>
<dbReference type="InterPro" id="IPR011010">
    <property type="entry name" value="DNA_brk_join_enz"/>
</dbReference>
<organism evidence="3 4">
    <name type="scientific">Labeo rohita</name>
    <name type="common">Indian major carp</name>
    <name type="synonym">Cyprinus rohita</name>
    <dbReference type="NCBI Taxonomy" id="84645"/>
    <lineage>
        <taxon>Eukaryota</taxon>
        <taxon>Metazoa</taxon>
        <taxon>Chordata</taxon>
        <taxon>Craniata</taxon>
        <taxon>Vertebrata</taxon>
        <taxon>Euteleostomi</taxon>
        <taxon>Actinopterygii</taxon>
        <taxon>Neopterygii</taxon>
        <taxon>Teleostei</taxon>
        <taxon>Ostariophysi</taxon>
        <taxon>Cypriniformes</taxon>
        <taxon>Cyprinidae</taxon>
        <taxon>Labeoninae</taxon>
        <taxon>Labeonini</taxon>
        <taxon>Labeo</taxon>
    </lineage>
</organism>
<keyword evidence="4" id="KW-1185">Reference proteome</keyword>
<evidence type="ECO:0000256" key="2">
    <source>
        <dbReference type="ARBA" id="ARBA00023172"/>
    </source>
</evidence>
<dbReference type="SUPFAM" id="SSF53098">
    <property type="entry name" value="Ribonuclease H-like"/>
    <property type="match status" value="1"/>
</dbReference>
<dbReference type="SUPFAM" id="SSF47823">
    <property type="entry name" value="lambda integrase-like, N-terminal domain"/>
    <property type="match status" value="1"/>
</dbReference>
<keyword evidence="2" id="KW-0233">DNA recombination</keyword>
<dbReference type="SUPFAM" id="SSF56349">
    <property type="entry name" value="DNA breaking-rejoining enzymes"/>
    <property type="match status" value="1"/>
</dbReference>
<evidence type="ECO:0000313" key="3">
    <source>
        <dbReference type="EMBL" id="KAI2647911.1"/>
    </source>
</evidence>
<dbReference type="InterPro" id="IPR013762">
    <property type="entry name" value="Integrase-like_cat_sf"/>
</dbReference>
<dbReference type="CDD" id="cd09275">
    <property type="entry name" value="RNase_HI_RT_DIRS1"/>
    <property type="match status" value="1"/>
</dbReference>
<keyword evidence="1" id="KW-0238">DNA-binding</keyword>
<dbReference type="Proteomes" id="UP000830375">
    <property type="component" value="Unassembled WGS sequence"/>
</dbReference>
<dbReference type="PANTHER" id="PTHR35617">
    <property type="entry name" value="PHAGE_INTEGRASE DOMAIN-CONTAINING PROTEIN"/>
    <property type="match status" value="1"/>
</dbReference>